<evidence type="ECO:0000313" key="3">
    <source>
        <dbReference type="EMBL" id="CAI2367685.1"/>
    </source>
</evidence>
<dbReference type="GO" id="GO:0004672">
    <property type="term" value="F:protein kinase activity"/>
    <property type="evidence" value="ECO:0007669"/>
    <property type="project" value="InterPro"/>
</dbReference>
<dbReference type="Proteomes" id="UP001295684">
    <property type="component" value="Unassembled WGS sequence"/>
</dbReference>
<dbReference type="SMART" id="SM00220">
    <property type="entry name" value="S_TKc"/>
    <property type="match status" value="1"/>
</dbReference>
<dbReference type="PANTHER" id="PTHR24347">
    <property type="entry name" value="SERINE/THREONINE-PROTEIN KINASE"/>
    <property type="match status" value="1"/>
</dbReference>
<keyword evidence="4" id="KW-1185">Reference proteome</keyword>
<comment type="caution">
    <text evidence="3">The sequence shown here is derived from an EMBL/GenBank/DDBJ whole genome shotgun (WGS) entry which is preliminary data.</text>
</comment>
<dbReference type="InterPro" id="IPR011009">
    <property type="entry name" value="Kinase-like_dom_sf"/>
</dbReference>
<dbReference type="InterPro" id="IPR000719">
    <property type="entry name" value="Prot_kinase_dom"/>
</dbReference>
<name>A0AAD1UIQ5_EUPCR</name>
<dbReference type="PROSITE" id="PS00108">
    <property type="entry name" value="PROTEIN_KINASE_ST"/>
    <property type="match status" value="1"/>
</dbReference>
<feature type="domain" description="Protein kinase" evidence="2">
    <location>
        <begin position="79"/>
        <end position="354"/>
    </location>
</feature>
<accession>A0AAD1UIQ5</accession>
<proteinExistence type="predicted"/>
<protein>
    <recommendedName>
        <fullName evidence="2">Protein kinase domain-containing protein</fullName>
    </recommendedName>
</protein>
<gene>
    <name evidence="3" type="ORF">ECRASSUSDP1_LOCUS8973</name>
</gene>
<dbReference type="InterPro" id="IPR008271">
    <property type="entry name" value="Ser/Thr_kinase_AS"/>
</dbReference>
<evidence type="ECO:0000259" key="2">
    <source>
        <dbReference type="PROSITE" id="PS50011"/>
    </source>
</evidence>
<reference evidence="3" key="1">
    <citation type="submission" date="2023-07" db="EMBL/GenBank/DDBJ databases">
        <authorList>
            <consortium name="AG Swart"/>
            <person name="Singh M."/>
            <person name="Singh A."/>
            <person name="Seah K."/>
            <person name="Emmerich C."/>
        </authorList>
    </citation>
    <scope>NUCLEOTIDE SEQUENCE</scope>
    <source>
        <strain evidence="3">DP1</strain>
    </source>
</reference>
<dbReference type="EMBL" id="CAMPGE010008799">
    <property type="protein sequence ID" value="CAI2367685.1"/>
    <property type="molecule type" value="Genomic_DNA"/>
</dbReference>
<dbReference type="SUPFAM" id="SSF56112">
    <property type="entry name" value="Protein kinase-like (PK-like)"/>
    <property type="match status" value="1"/>
</dbReference>
<organism evidence="3 4">
    <name type="scientific">Euplotes crassus</name>
    <dbReference type="NCBI Taxonomy" id="5936"/>
    <lineage>
        <taxon>Eukaryota</taxon>
        <taxon>Sar</taxon>
        <taxon>Alveolata</taxon>
        <taxon>Ciliophora</taxon>
        <taxon>Intramacronucleata</taxon>
        <taxon>Spirotrichea</taxon>
        <taxon>Hypotrichia</taxon>
        <taxon>Euplotida</taxon>
        <taxon>Euplotidae</taxon>
        <taxon>Moneuplotes</taxon>
    </lineage>
</organism>
<feature type="region of interest" description="Disordered" evidence="1">
    <location>
        <begin position="14"/>
        <end position="34"/>
    </location>
</feature>
<dbReference type="AlphaFoldDB" id="A0AAD1UIQ5"/>
<dbReference type="PROSITE" id="PS50011">
    <property type="entry name" value="PROTEIN_KINASE_DOM"/>
    <property type="match status" value="1"/>
</dbReference>
<evidence type="ECO:0000313" key="4">
    <source>
        <dbReference type="Proteomes" id="UP001295684"/>
    </source>
</evidence>
<sequence>MGTVLTKNCCVKDPQEPTSTTTIPENRPRSEPLKNSYSKFTLNERLHKEDNLIETITSSRVCIALGVINIRKDSFDQIFDIRGVEGVTRFGIVRKCEICRQPGKKVLVKTLHLLKLRKYAKEVIEELMLLKYLKHPQIHPISKIYRDGEKLYIMRHVVEGVNLKHFMKRENRLSESQVADIITQIIKIVKYIKIDYFVKKRKNSSLSTQDVIDQVIHRDIKIENFIVDPETLHVKLLDYGISSTFLTLDDLKSHMNVPVSYAPECLKDSFTSNCETWSIGIITYQLLTSRTPYTGKSKTELFHNIINYESKLSTDHWPYSERAKKFIQNMLGDQVPPVAAIRMSLSMALKHEFLLSTMPVIEAHSQEESGSL</sequence>
<dbReference type="Gene3D" id="1.10.510.10">
    <property type="entry name" value="Transferase(Phosphotransferase) domain 1"/>
    <property type="match status" value="1"/>
</dbReference>
<evidence type="ECO:0000256" key="1">
    <source>
        <dbReference type="SAM" id="MobiDB-lite"/>
    </source>
</evidence>
<dbReference type="Pfam" id="PF00069">
    <property type="entry name" value="Pkinase"/>
    <property type="match status" value="1"/>
</dbReference>
<dbReference type="GO" id="GO:0005524">
    <property type="term" value="F:ATP binding"/>
    <property type="evidence" value="ECO:0007669"/>
    <property type="project" value="InterPro"/>
</dbReference>